<protein>
    <submittedName>
        <fullName evidence="1">Uncharacterized protein</fullName>
    </submittedName>
</protein>
<comment type="caution">
    <text evidence="1">The sequence shown here is derived from an EMBL/GenBank/DDBJ whole genome shotgun (WGS) entry which is preliminary data.</text>
</comment>
<dbReference type="Proteomes" id="UP000295558">
    <property type="component" value="Unassembled WGS sequence"/>
</dbReference>
<dbReference type="RefSeq" id="WP_133620146.1">
    <property type="nucleotide sequence ID" value="NZ_SNZK01000003.1"/>
</dbReference>
<sequence length="95" mass="10620">MTQNEKDRKIVNQALVVCKIALGTGVDEDAPMIQAIRIADKLLTERENAEEGYLHDPAKLLSYRDQHATCYFNKQESWNGISGVKGVWIADGEAE</sequence>
<dbReference type="EMBL" id="SNZK01000003">
    <property type="protein sequence ID" value="TDR53917.1"/>
    <property type="molecule type" value="Genomic_DNA"/>
</dbReference>
<name>A0A4R6ZN57_9LIST</name>
<dbReference type="AlphaFoldDB" id="A0A4R6ZN57"/>
<keyword evidence="2" id="KW-1185">Reference proteome</keyword>
<organism evidence="1 2">
    <name type="scientific">Listeria rocourtiae</name>
    <dbReference type="NCBI Taxonomy" id="647910"/>
    <lineage>
        <taxon>Bacteria</taxon>
        <taxon>Bacillati</taxon>
        <taxon>Bacillota</taxon>
        <taxon>Bacilli</taxon>
        <taxon>Bacillales</taxon>
        <taxon>Listeriaceae</taxon>
        <taxon>Listeria</taxon>
    </lineage>
</organism>
<dbReference type="OrthoDB" id="2367214at2"/>
<evidence type="ECO:0000313" key="1">
    <source>
        <dbReference type="EMBL" id="TDR53917.1"/>
    </source>
</evidence>
<accession>A0A4R6ZN57</accession>
<gene>
    <name evidence="1" type="ORF">DFP96_10311</name>
</gene>
<evidence type="ECO:0000313" key="2">
    <source>
        <dbReference type="Proteomes" id="UP000295558"/>
    </source>
</evidence>
<reference evidence="1 2" key="1">
    <citation type="submission" date="2019-03" db="EMBL/GenBank/DDBJ databases">
        <title>Genomic Encyclopedia of Type Strains, Phase III (KMG-III): the genomes of soil and plant-associated and newly described type strains.</title>
        <authorList>
            <person name="Whitman W."/>
        </authorList>
    </citation>
    <scope>NUCLEOTIDE SEQUENCE [LARGE SCALE GENOMIC DNA]</scope>
    <source>
        <strain evidence="1 2">CECT 7972</strain>
    </source>
</reference>
<proteinExistence type="predicted"/>